<dbReference type="Pfam" id="PF03108">
    <property type="entry name" value="DBD_Tnp_Mut"/>
    <property type="match status" value="1"/>
</dbReference>
<evidence type="ECO:0000259" key="2">
    <source>
        <dbReference type="Pfam" id="PF03108"/>
    </source>
</evidence>
<feature type="region of interest" description="Disordered" evidence="1">
    <location>
        <begin position="94"/>
        <end position="118"/>
    </location>
</feature>
<evidence type="ECO:0000313" key="3">
    <source>
        <dbReference type="EMBL" id="ABF96762.1"/>
    </source>
</evidence>
<gene>
    <name evidence="3" type="ordered locus">LOC_Os03g31660</name>
</gene>
<proteinExistence type="predicted"/>
<dbReference type="PANTHER" id="PTHR31973:SF195">
    <property type="entry name" value="MUDR FAMILY TRANSPOSASE"/>
    <property type="match status" value="1"/>
</dbReference>
<organism evidence="3">
    <name type="scientific">Oryza sativa subsp. japonica</name>
    <name type="common">Rice</name>
    <dbReference type="NCBI Taxonomy" id="39947"/>
    <lineage>
        <taxon>Eukaryota</taxon>
        <taxon>Viridiplantae</taxon>
        <taxon>Streptophyta</taxon>
        <taxon>Embryophyta</taxon>
        <taxon>Tracheophyta</taxon>
        <taxon>Spermatophyta</taxon>
        <taxon>Magnoliopsida</taxon>
        <taxon>Liliopsida</taxon>
        <taxon>Poales</taxon>
        <taxon>Poaceae</taxon>
        <taxon>BOP clade</taxon>
        <taxon>Oryzoideae</taxon>
        <taxon>Oryzeae</taxon>
        <taxon>Oryzinae</taxon>
        <taxon>Oryza</taxon>
        <taxon>Oryza sativa</taxon>
    </lineage>
</organism>
<evidence type="ECO:0000256" key="1">
    <source>
        <dbReference type="SAM" id="MobiDB-lite"/>
    </source>
</evidence>
<dbReference type="EMBL" id="DP000009">
    <property type="protein sequence ID" value="ABF96762.1"/>
    <property type="molecule type" value="Genomic_DNA"/>
</dbReference>
<sequence>MAMLVQACPRRARPNSSFGQSDMQGEACAQPIAFHVEVSQHNEDNIGIDMQSLHIEQAEQTVVAMPSTVQQDGSSEADEGEEINGIVDEIERVDRNAREDEANLAQEEDEEADDEEYEVQPVIASWNREDLGYIGKNELHDSVWFYGDGPINKGTMFSTKSAFQDAVKSWSFKMQRQFKVLKSSLTVYTAVCETEGCNFRVHGHVPKYESYWLVSRVEEHNNCMLRNTRSSHRNLTAAYVANKYYSNIIEADDLLVRHIIKAVETSERYTISYHKAWRAKQKAMEKRYGSFEVAYDTLPQILDILKQRNPGTYVVVQDRNPGTYVVVQDRDSHVKWGVVQSISNVCIIHDRNAGLLKAIKELKEDQNGAYYWSDLHSRWCMRHMGANFFKQFHSKRLMQMFKRLCMQNQQQKLEDLWRQLDDATATHVKSKKDCKKDDQPALEALEPMDSLITSNSKRRRLARNIKCFTHWIEAEPEEQWALLHDTDGARHGIMTTNLAEAYNAVLRKLRPLPLTAIVEGIMHRTTVVRSGFVNNVECCPRPLFDPRCHLSKNISPHASICLPILPAKTHH</sequence>
<feature type="compositionally biased region" description="Acidic residues" evidence="1">
    <location>
        <begin position="106"/>
        <end position="118"/>
    </location>
</feature>
<reference evidence="3" key="2">
    <citation type="submission" date="2006-06" db="EMBL/GenBank/DDBJ databases">
        <authorList>
            <person name="Buell R."/>
            <person name="Wing R.A."/>
            <person name="McCombie W.A."/>
            <person name="Ouyang S."/>
        </authorList>
    </citation>
    <scope>NUCLEOTIDE SEQUENCE</scope>
</reference>
<reference evidence="3" key="1">
    <citation type="journal article" date="2005" name="Genome Res.">
        <title>Sequence, annotation, and analysis of synteny between rice chromosome 3 and diverged grass species.</title>
        <authorList>
            <consortium name="Rice Chromosome 3 Sequencing Consortium"/>
            <person name="Buell C.R."/>
            <person name="Yuan Q."/>
            <person name="Ouyang S."/>
            <person name="Liu J."/>
            <person name="Zhu W."/>
            <person name="Wang A."/>
            <person name="Maiti R."/>
            <person name="Haas B."/>
            <person name="Wortman J."/>
            <person name="Pertea M."/>
            <person name="Jones K.M."/>
            <person name="Kim M."/>
            <person name="Overton L."/>
            <person name="Tsitrin T."/>
            <person name="Fadrosh D."/>
            <person name="Bera J."/>
            <person name="Weaver B."/>
            <person name="Jin S."/>
            <person name="Johri S."/>
            <person name="Reardon M."/>
            <person name="Webb K."/>
            <person name="Hill J."/>
            <person name="Moffat K."/>
            <person name="Tallon L."/>
            <person name="Van Aken S."/>
            <person name="Lewis M."/>
            <person name="Utterback T."/>
            <person name="Feldblyum T."/>
            <person name="Zismann V."/>
            <person name="Iobst S."/>
            <person name="Hsiao J."/>
            <person name="de Vazeille A.R."/>
            <person name="Salzberg S.L."/>
            <person name="White O."/>
            <person name="Fraser C."/>
            <person name="Yu Y."/>
            <person name="Kim H."/>
            <person name="Rambo T."/>
            <person name="Currie J."/>
            <person name="Collura K."/>
            <person name="Kernodle-Thompson S."/>
            <person name="Wei F."/>
            <person name="Kudrna K."/>
            <person name="Ammiraju J.S."/>
            <person name="Luo M."/>
            <person name="Goicoechea J.L."/>
            <person name="Wing R.A."/>
            <person name="Henry D."/>
            <person name="Oates R."/>
            <person name="Palmer M."/>
            <person name="Pries G."/>
            <person name="Saski C."/>
            <person name="Simmons J."/>
            <person name="Soderlund C."/>
            <person name="Nelson W."/>
            <person name="de la Bastide M."/>
            <person name="Spiegel L."/>
            <person name="Nascimento L."/>
            <person name="Huang E."/>
            <person name="Preston R."/>
            <person name="Zutavern T."/>
            <person name="Palmer L."/>
            <person name="O'Shaughnessy A."/>
            <person name="Dike S."/>
            <person name="McCombie W.R."/>
            <person name="Minx P."/>
            <person name="Cordum H."/>
            <person name="Wilson R."/>
            <person name="Jin W."/>
            <person name="Lee H.R."/>
            <person name="Jiang J."/>
            <person name="Jackson S."/>
        </authorList>
    </citation>
    <scope>NUCLEOTIDE SEQUENCE [LARGE SCALE GENOMIC DNA]</scope>
</reference>
<accession>Q10J76</accession>
<feature type="domain" description="Transposase MuDR plant" evidence="2">
    <location>
        <begin position="153"/>
        <end position="203"/>
    </location>
</feature>
<name>Q10J76_ORYSJ</name>
<dbReference type="InterPro" id="IPR004332">
    <property type="entry name" value="Transposase_MuDR"/>
</dbReference>
<protein>
    <submittedName>
        <fullName evidence="3">Transposable element protein, putative, MuDR</fullName>
    </submittedName>
</protein>
<dbReference type="PANTHER" id="PTHR31973">
    <property type="entry name" value="POLYPROTEIN, PUTATIVE-RELATED"/>
    <property type="match status" value="1"/>
</dbReference>
<dbReference type="AlphaFoldDB" id="Q10J76"/>